<dbReference type="Pfam" id="PF07642">
    <property type="entry name" value="BBP2"/>
    <property type="match status" value="1"/>
</dbReference>
<dbReference type="SUPFAM" id="SSF56935">
    <property type="entry name" value="Porins"/>
    <property type="match status" value="1"/>
</dbReference>
<dbReference type="RefSeq" id="WP_135760128.1">
    <property type="nucleotide sequence ID" value="NZ_RQHW01000031.1"/>
</dbReference>
<dbReference type="Proteomes" id="UP000298058">
    <property type="component" value="Unassembled WGS sequence"/>
</dbReference>
<evidence type="ECO:0000313" key="3">
    <source>
        <dbReference type="Proteomes" id="UP000298058"/>
    </source>
</evidence>
<dbReference type="AlphaFoldDB" id="A0A4V3JY28"/>
<reference evidence="2" key="1">
    <citation type="journal article" date="2019" name="PLoS Negl. Trop. Dis.">
        <title>Revisiting the worldwide diversity of Leptospira species in the environment.</title>
        <authorList>
            <person name="Vincent A.T."/>
            <person name="Schiettekatte O."/>
            <person name="Bourhy P."/>
            <person name="Veyrier F.J."/>
            <person name="Picardeau M."/>
        </authorList>
    </citation>
    <scope>NUCLEOTIDE SEQUENCE [LARGE SCALE GENOMIC DNA]</scope>
    <source>
        <strain evidence="2">201300427</strain>
    </source>
</reference>
<protein>
    <submittedName>
        <fullName evidence="2">Porin</fullName>
    </submittedName>
</protein>
<dbReference type="InterPro" id="IPR011486">
    <property type="entry name" value="BBP2"/>
</dbReference>
<gene>
    <name evidence="2" type="ORF">EHS15_08455</name>
</gene>
<name>A0A4V3JY28_9LEPT</name>
<feature type="chain" id="PRO_5020840503" evidence="1">
    <location>
        <begin position="23"/>
        <end position="458"/>
    </location>
</feature>
<evidence type="ECO:0000313" key="2">
    <source>
        <dbReference type="EMBL" id="TGN19366.1"/>
    </source>
</evidence>
<evidence type="ECO:0000256" key="1">
    <source>
        <dbReference type="SAM" id="SignalP"/>
    </source>
</evidence>
<dbReference type="EMBL" id="RQHW01000031">
    <property type="protein sequence ID" value="TGN19366.1"/>
    <property type="molecule type" value="Genomic_DNA"/>
</dbReference>
<proteinExistence type="predicted"/>
<sequence>MRNKYTLLATSVALLASTSLLAQDTKEKSWYDKINVSGYVDVFYMYTMNNVEGAKRDASGTFNTQNKQFGVAAAALDLQKLAEKDSPWGFRVVFQNGQNNVYQEAPYNQTNGTVNMNMLQQAYVSFYFPVLKGMTVDMGKMATHIGYEVLESKDNPVYTIGYIFFNTIPFINTGVRANLAITDKLNFAAYLYNSVGGTGSDISRLNNGNMSVYQDGINKNKAIGTQLKYDVISDKLQFVWNTLYGVDVTTARPTNEQVWLNELYGSPIPATRASYKNDYWMINNVIINFTPNDRTLVSFDYTQGDKSGAAATLNDPTTQVEVPDVGKLSLTRDGATAKRTYKTYGLWFRYKFTDSWALAGRYERIDDSKNGGPLGVSNNLTGRYDLQYMSGLGYNNNTQYHLGSAQSFTITPTYYYGDNIIIKLDLRRDQAKAPVFTDEKGNPKSHQNGVVLGVVATF</sequence>
<dbReference type="OrthoDB" id="339041at2"/>
<comment type="caution">
    <text evidence="2">The sequence shown here is derived from an EMBL/GenBank/DDBJ whole genome shotgun (WGS) entry which is preliminary data.</text>
</comment>
<accession>A0A4V3JY28</accession>
<keyword evidence="3" id="KW-1185">Reference proteome</keyword>
<feature type="signal peptide" evidence="1">
    <location>
        <begin position="1"/>
        <end position="22"/>
    </location>
</feature>
<organism evidence="2 3">
    <name type="scientific">Leptospira idonii</name>
    <dbReference type="NCBI Taxonomy" id="1193500"/>
    <lineage>
        <taxon>Bacteria</taxon>
        <taxon>Pseudomonadati</taxon>
        <taxon>Spirochaetota</taxon>
        <taxon>Spirochaetia</taxon>
        <taxon>Leptospirales</taxon>
        <taxon>Leptospiraceae</taxon>
        <taxon>Leptospira</taxon>
    </lineage>
</organism>
<keyword evidence="1" id="KW-0732">Signal</keyword>